<evidence type="ECO:0000256" key="6">
    <source>
        <dbReference type="SAM" id="Phobius"/>
    </source>
</evidence>
<gene>
    <name evidence="7" type="ORF">US96_C0018G0020</name>
</gene>
<evidence type="ECO:0000256" key="4">
    <source>
        <dbReference type="ARBA" id="ARBA00023110"/>
    </source>
</evidence>
<keyword evidence="3" id="KW-0732">Signal</keyword>
<keyword evidence="6" id="KW-0812">Transmembrane</keyword>
<keyword evidence="4" id="KW-0697">Rotamase</keyword>
<dbReference type="Gene3D" id="1.10.4030.10">
    <property type="entry name" value="Porin chaperone SurA, peptide-binding domain"/>
    <property type="match status" value="1"/>
</dbReference>
<evidence type="ECO:0000256" key="1">
    <source>
        <dbReference type="ARBA" id="ARBA00000971"/>
    </source>
</evidence>
<dbReference type="PANTHER" id="PTHR47245">
    <property type="entry name" value="PEPTIDYLPROLYL ISOMERASE"/>
    <property type="match status" value="1"/>
</dbReference>
<dbReference type="PANTHER" id="PTHR47245:SF1">
    <property type="entry name" value="FOLDASE PROTEIN PRSA"/>
    <property type="match status" value="1"/>
</dbReference>
<reference evidence="7 8" key="1">
    <citation type="journal article" date="2015" name="Nature">
        <title>rRNA introns, odd ribosomes, and small enigmatic genomes across a large radiation of phyla.</title>
        <authorList>
            <person name="Brown C.T."/>
            <person name="Hug L.A."/>
            <person name="Thomas B.C."/>
            <person name="Sharon I."/>
            <person name="Castelle C.J."/>
            <person name="Singh A."/>
            <person name="Wilkins M.J."/>
            <person name="Williams K.H."/>
            <person name="Banfield J.F."/>
        </authorList>
    </citation>
    <scope>NUCLEOTIDE SEQUENCE [LARGE SCALE GENOMIC DNA]</scope>
</reference>
<dbReference type="Proteomes" id="UP000034181">
    <property type="component" value="Unassembled WGS sequence"/>
</dbReference>
<dbReference type="AlphaFoldDB" id="A0A0G0K5R7"/>
<dbReference type="InterPro" id="IPR027304">
    <property type="entry name" value="Trigger_fact/SurA_dom_sf"/>
</dbReference>
<evidence type="ECO:0000256" key="2">
    <source>
        <dbReference type="ARBA" id="ARBA00013194"/>
    </source>
</evidence>
<accession>A0A0G0K5R7</accession>
<comment type="catalytic activity">
    <reaction evidence="1">
        <text>[protein]-peptidylproline (omega=180) = [protein]-peptidylproline (omega=0)</text>
        <dbReference type="Rhea" id="RHEA:16237"/>
        <dbReference type="Rhea" id="RHEA-COMP:10747"/>
        <dbReference type="Rhea" id="RHEA-COMP:10748"/>
        <dbReference type="ChEBI" id="CHEBI:83833"/>
        <dbReference type="ChEBI" id="CHEBI:83834"/>
        <dbReference type="EC" id="5.2.1.8"/>
    </reaction>
</comment>
<comment type="caution">
    <text evidence="7">The sequence shown here is derived from an EMBL/GenBank/DDBJ whole genome shotgun (WGS) entry which is preliminary data.</text>
</comment>
<dbReference type="SUPFAM" id="SSF109998">
    <property type="entry name" value="Triger factor/SurA peptide-binding domain-like"/>
    <property type="match status" value="1"/>
</dbReference>
<evidence type="ECO:0000313" key="8">
    <source>
        <dbReference type="Proteomes" id="UP000034181"/>
    </source>
</evidence>
<evidence type="ECO:0000313" key="7">
    <source>
        <dbReference type="EMBL" id="KKQ75048.1"/>
    </source>
</evidence>
<evidence type="ECO:0000256" key="3">
    <source>
        <dbReference type="ARBA" id="ARBA00022729"/>
    </source>
</evidence>
<name>A0A0G0K5R7_9BACT</name>
<sequence length="220" mass="25749">MAEKKKKINLAKKLGNFKKFKEAFSKNRKKSKLFVFTAFLVVFLFIIYLLRSVFLAAFINGRPITRLEVIRKLEQNQGKQTLDTLVTEKLILQEAGKSRVVIRDEQIQTEIEKIKTLVESQGTNLDQALALQGQTMENLKSNVRIQKIIEEILKEKLNVSDEEISNYFEGNKNLYGKDAKLEDFKEEIGDQLKQERLAAEFRKWIEDLKKKSKIIYFVHY</sequence>
<dbReference type="InterPro" id="IPR050245">
    <property type="entry name" value="PrsA_foldase"/>
</dbReference>
<proteinExistence type="predicted"/>
<keyword evidence="5 7" id="KW-0413">Isomerase</keyword>
<organism evidence="7 8">
    <name type="scientific">Candidatus Woesebacteria bacterium GW2011_GWB1_38_5b</name>
    <dbReference type="NCBI Taxonomy" id="1618569"/>
    <lineage>
        <taxon>Bacteria</taxon>
        <taxon>Candidatus Woeseibacteriota</taxon>
    </lineage>
</organism>
<evidence type="ECO:0000256" key="5">
    <source>
        <dbReference type="ARBA" id="ARBA00023235"/>
    </source>
</evidence>
<feature type="transmembrane region" description="Helical" evidence="6">
    <location>
        <begin position="33"/>
        <end position="59"/>
    </location>
</feature>
<dbReference type="GO" id="GO:0003755">
    <property type="term" value="F:peptidyl-prolyl cis-trans isomerase activity"/>
    <property type="evidence" value="ECO:0007669"/>
    <property type="project" value="UniProtKB-KW"/>
</dbReference>
<keyword evidence="6" id="KW-1133">Transmembrane helix</keyword>
<dbReference type="EC" id="5.2.1.8" evidence="2"/>
<dbReference type="EMBL" id="LBUZ01000018">
    <property type="protein sequence ID" value="KKQ75048.1"/>
    <property type="molecule type" value="Genomic_DNA"/>
</dbReference>
<protein>
    <recommendedName>
        <fullName evidence="2">peptidylprolyl isomerase</fullName>
        <ecNumber evidence="2">5.2.1.8</ecNumber>
    </recommendedName>
</protein>
<dbReference type="Pfam" id="PF13624">
    <property type="entry name" value="SurA_N_3"/>
    <property type="match status" value="1"/>
</dbReference>
<keyword evidence="6" id="KW-0472">Membrane</keyword>